<keyword evidence="2" id="KW-1185">Reference proteome</keyword>
<dbReference type="EMBL" id="CAGS01000155">
    <property type="protein sequence ID" value="CCF83523.1"/>
    <property type="molecule type" value="Genomic_DNA"/>
</dbReference>
<comment type="caution">
    <text evidence="1">The sequence shown here is derived from an EMBL/GenBank/DDBJ whole genome shotgun (WGS) entry which is preliminary data.</text>
</comment>
<dbReference type="AlphaFoldDB" id="I4EFR1"/>
<gene>
    <name evidence="1" type="ORF">NITHO_2380002</name>
</gene>
<evidence type="ECO:0000313" key="2">
    <source>
        <dbReference type="Proteomes" id="UP000004221"/>
    </source>
</evidence>
<accession>I4EFR1</accession>
<reference evidence="1 2" key="1">
    <citation type="journal article" date="2012" name="ISME J.">
        <title>Nitrification expanded: discovery, physiology and genomics of a nitrite-oxidizing bacterium from the phylum Chloroflexi.</title>
        <authorList>
            <person name="Sorokin D.Y."/>
            <person name="Lucker S."/>
            <person name="Vejmelkova D."/>
            <person name="Kostrikina N.A."/>
            <person name="Kleerebezem R."/>
            <person name="Rijpstra W.I."/>
            <person name="Damste J.S."/>
            <person name="Le Paslier D."/>
            <person name="Muyzer G."/>
            <person name="Wagner M."/>
            <person name="van Loosdrecht M.C."/>
            <person name="Daims H."/>
        </authorList>
    </citation>
    <scope>NUCLEOTIDE SEQUENCE [LARGE SCALE GENOMIC DNA]</scope>
    <source>
        <strain evidence="2">none</strain>
    </source>
</reference>
<evidence type="ECO:0000313" key="1">
    <source>
        <dbReference type="EMBL" id="CCF83523.1"/>
    </source>
</evidence>
<sequence length="62" mass="6999">MKPEFSIDACKSLARIDLRASFVTILTIWPYSCEAFTRSGRIAQVFLPSPKKLAMAPNAWRP</sequence>
<proteinExistence type="predicted"/>
<name>I4EFR1_9BACT</name>
<organism evidence="1 2">
    <name type="scientific">Nitrolancea hollandica Lb</name>
    <dbReference type="NCBI Taxonomy" id="1129897"/>
    <lineage>
        <taxon>Bacteria</taxon>
        <taxon>Pseudomonadati</taxon>
        <taxon>Thermomicrobiota</taxon>
        <taxon>Thermomicrobia</taxon>
        <taxon>Sphaerobacterales</taxon>
        <taxon>Sphaerobacterineae</taxon>
        <taxon>Sphaerobacteraceae</taxon>
        <taxon>Nitrolancea</taxon>
    </lineage>
</organism>
<protein>
    <submittedName>
        <fullName evidence="1">Uncharacterized protein</fullName>
    </submittedName>
</protein>
<dbReference type="Proteomes" id="UP000004221">
    <property type="component" value="Unassembled WGS sequence"/>
</dbReference>